<evidence type="ECO:0000313" key="5">
    <source>
        <dbReference type="Proteomes" id="UP000831484"/>
    </source>
</evidence>
<dbReference type="PRINTS" id="PR00081">
    <property type="entry name" value="GDHRDH"/>
</dbReference>
<dbReference type="RefSeq" id="WP_248671213.1">
    <property type="nucleotide sequence ID" value="NZ_CP096563.1"/>
</dbReference>
<dbReference type="SUPFAM" id="SSF51735">
    <property type="entry name" value="NAD(P)-binding Rossmann-fold domains"/>
    <property type="match status" value="1"/>
</dbReference>
<gene>
    <name evidence="4" type="ORF">M0639_24400</name>
</gene>
<dbReference type="PANTHER" id="PTHR43976">
    <property type="entry name" value="SHORT CHAIN DEHYDROGENASE"/>
    <property type="match status" value="1"/>
</dbReference>
<dbReference type="GO" id="GO:0016491">
    <property type="term" value="F:oxidoreductase activity"/>
    <property type="evidence" value="ECO:0007669"/>
    <property type="project" value="UniProtKB-KW"/>
</dbReference>
<dbReference type="PROSITE" id="PS00061">
    <property type="entry name" value="ADH_SHORT"/>
    <property type="match status" value="1"/>
</dbReference>
<reference evidence="5" key="1">
    <citation type="journal article" date="2022" name="Environ. Microbiol.">
        <title>Functional analysis, diversity, and distribution of carbendazim hydrolases MheI and CbmA, responsible for the initial step in carbendazim degradation.</title>
        <authorList>
            <person name="Zhang M."/>
            <person name="Bai X."/>
            <person name="Li Q."/>
            <person name="Zhang L."/>
            <person name="Zhu Q."/>
            <person name="Gao S."/>
            <person name="Ke Z."/>
            <person name="Jiang M."/>
            <person name="Hu J."/>
            <person name="Qiu J."/>
            <person name="Hong Q."/>
        </authorList>
    </citation>
    <scope>NUCLEOTIDE SEQUENCE [LARGE SCALE GENOMIC DNA]</scope>
    <source>
        <strain evidence="5">djl-6</strain>
    </source>
</reference>
<evidence type="ECO:0000256" key="2">
    <source>
        <dbReference type="ARBA" id="ARBA00023002"/>
    </source>
</evidence>
<evidence type="ECO:0000256" key="3">
    <source>
        <dbReference type="RuleBase" id="RU000363"/>
    </source>
</evidence>
<dbReference type="InterPro" id="IPR002347">
    <property type="entry name" value="SDR_fam"/>
</dbReference>
<keyword evidence="2" id="KW-0560">Oxidoreductase</keyword>
<dbReference type="Pfam" id="PF00106">
    <property type="entry name" value="adh_short"/>
    <property type="match status" value="1"/>
</dbReference>
<sequence length="240" mass="25416">MTTKTWIITGVSQGFGRELALSALRSGDAVVAAVRRPESVADIASANPDRFSAVTFDVRDTAAAPGVVEYALERFGRIDVLVNNAGRGMVGAAEMVDDSTLRDLMELHLIGPAALVRAVLPSMRVQGSGTIVQMSSQGGRMSFPGVGAYSASKFALEGWSEALAGEVAQFGVRVMIVEPSRFRTAFNTPGVLSFAESSSEYRDLLDPVLRDMAAADGVQEGDPEKASNDQNLWMVLGEAA</sequence>
<dbReference type="InterPro" id="IPR036291">
    <property type="entry name" value="NAD(P)-bd_dom_sf"/>
</dbReference>
<dbReference type="EMBL" id="CP096563">
    <property type="protein sequence ID" value="UPU42139.1"/>
    <property type="molecule type" value="Genomic_DNA"/>
</dbReference>
<dbReference type="InterPro" id="IPR051911">
    <property type="entry name" value="SDR_oxidoreductase"/>
</dbReference>
<dbReference type="AlphaFoldDB" id="A0AB38RAM8"/>
<dbReference type="CDD" id="cd05374">
    <property type="entry name" value="17beta-HSD-like_SDR_c"/>
    <property type="match status" value="1"/>
</dbReference>
<organism evidence="4 5">
    <name type="scientific">Rhodococcus qingshengii JCM 15477</name>
    <dbReference type="NCBI Taxonomy" id="1303681"/>
    <lineage>
        <taxon>Bacteria</taxon>
        <taxon>Bacillati</taxon>
        <taxon>Actinomycetota</taxon>
        <taxon>Actinomycetes</taxon>
        <taxon>Mycobacteriales</taxon>
        <taxon>Nocardiaceae</taxon>
        <taxon>Rhodococcus</taxon>
        <taxon>Rhodococcus erythropolis group</taxon>
    </lineage>
</organism>
<proteinExistence type="inferred from homology"/>
<dbReference type="Gene3D" id="3.40.50.720">
    <property type="entry name" value="NAD(P)-binding Rossmann-like Domain"/>
    <property type="match status" value="1"/>
</dbReference>
<comment type="similarity">
    <text evidence="1 3">Belongs to the short-chain dehydrogenases/reductases (SDR) family.</text>
</comment>
<evidence type="ECO:0000313" key="4">
    <source>
        <dbReference type="EMBL" id="UPU42139.1"/>
    </source>
</evidence>
<protein>
    <submittedName>
        <fullName evidence="4">SDR family oxidoreductase</fullName>
    </submittedName>
</protein>
<dbReference type="Proteomes" id="UP000831484">
    <property type="component" value="Chromosome"/>
</dbReference>
<dbReference type="InterPro" id="IPR020904">
    <property type="entry name" value="Sc_DH/Rdtase_CS"/>
</dbReference>
<dbReference type="PRINTS" id="PR00080">
    <property type="entry name" value="SDRFAMILY"/>
</dbReference>
<accession>A0AB38RAM8</accession>
<dbReference type="PANTHER" id="PTHR43976:SF16">
    <property type="entry name" value="SHORT-CHAIN DEHYDROGENASE_REDUCTASE FAMILY PROTEIN"/>
    <property type="match status" value="1"/>
</dbReference>
<evidence type="ECO:0000256" key="1">
    <source>
        <dbReference type="ARBA" id="ARBA00006484"/>
    </source>
</evidence>
<keyword evidence="5" id="KW-1185">Reference proteome</keyword>
<name>A0AB38RAM8_RHOSG</name>